<dbReference type="GO" id="GO:0003887">
    <property type="term" value="F:DNA-directed DNA polymerase activity"/>
    <property type="evidence" value="ECO:0007669"/>
    <property type="project" value="UniProtKB-KW"/>
</dbReference>
<evidence type="ECO:0000256" key="7">
    <source>
        <dbReference type="ARBA" id="ARBA00022705"/>
    </source>
</evidence>
<keyword evidence="4" id="KW-0963">Cytoplasm</keyword>
<comment type="caution">
    <text evidence="12">The sequence shown here is derived from an EMBL/GenBank/DDBJ whole genome shotgun (WGS) entry which is preliminary data.</text>
</comment>
<evidence type="ECO:0000256" key="3">
    <source>
        <dbReference type="ARBA" id="ARBA00019114"/>
    </source>
</evidence>
<sequence length="1160" mass="130203">MAEPRFVHLRVHSDYSMIDGLAKTGPLVKKAAALGMPALAITDFTNLCGLVKFYGAGHGAGIKPIVGADFNVQSELFGDELTHLTVLAANNTGYQNLTLLISKAYQRGYGAAGPIIDRDWLLELKEGLILLSGGRMGDVGRALLRGNMALVEQCVGFYEEHFPNCYFLELIRTGRQDEESYLHAAVELAETRGLPVVATNDVRFLEPGDFDAHEIRVAIHDGFTLDDPKRPRNYSAQQYMRSEEEMCELFSDIPEALENTVEIAKRCNVTVRLGEYFLPQFPTGDMTTEDFLVAKSKEGLEERLEFLFPDPEERAKRRPEYDERLDVELKVINQMGFPGYFLIVMEFIQWSKDNGVPVGPGRGSGAGSLVAYALKITDLDPLELDLLFERFLNPERVSMPDFDVDFCMEKRDQVIEHVAEMYGRDAVSQIITFGTMAAKAVIRDVGRVLGHPYGFVDRISKLVPPDPGMTLAKAFEVEPQLPEIYEADEEVRALIDMARKLEGVTRNAGKHAGGVVIAPTKITDFAPLYCDEQGLHPVTQFDKNDVEYAGLVKFDFLGLRTLTIINWALEMINARRERNGEPPLDIAAIPLDDKKSFDMLQRSETTAVFQLESRGMKDLIKRLQPDCFEDMIALVALFRPGPLQSGMVDNFIDRKHGREEISYPDVQWQHECLKPVLEPTYGIILYQEQVMQIAQELSGYTLGGADMLRRAMGKKKPEEMAKQRGTFEEGAKSRGVDGELAMKIFDLVEKFAGYGFNKSHSAAYALVSYQTLWLKAHYPAEFMAAVMTADMDNTEKVVGLVDECWRMGLKILPPDINSGLYHFHVNHDGEIVYGIGAIKGVGEGPIEAIIEARNNGGYFRELFDLCARTDTKKLNRRVLEKLIMSGAFDRLGPHRAALMNSLGDALKAADQHAKAEAIGQADMFGVLAEEPEQIEQSYANCMPWPEHTVLEGERETLGLYLTGHPINQYLKEIERYVGGYRLKDMHPTERGKVTTAAGLVIASRVMVTKRGNRIGICTLDDRSGRLEVMLFTEALEKYQHLLENDRILIVSGQVSFDDFSGGLKMMAREVMDIDEAREKYARGLAISLTDRQIDDQLLNRLRQSLEPHRSGTIPVHLYYQRADARARLRFGATWRVSPSDRLLNDLRGLIGSEQVELEFD</sequence>
<dbReference type="InterPro" id="IPR004365">
    <property type="entry name" value="NA-bd_OB_tRNA"/>
</dbReference>
<dbReference type="Pfam" id="PF07733">
    <property type="entry name" value="DNA_pol3_alpha"/>
    <property type="match status" value="1"/>
</dbReference>
<dbReference type="NCBIfam" id="NF004226">
    <property type="entry name" value="PRK05673.1"/>
    <property type="match status" value="1"/>
</dbReference>
<dbReference type="GO" id="GO:0005737">
    <property type="term" value="C:cytoplasm"/>
    <property type="evidence" value="ECO:0007669"/>
    <property type="project" value="UniProtKB-SubCell"/>
</dbReference>
<accession>A0A378GRK5</accession>
<dbReference type="Pfam" id="PF01336">
    <property type="entry name" value="tRNA_anti-codon"/>
    <property type="match status" value="1"/>
</dbReference>
<dbReference type="EMBL" id="RHFN01000005">
    <property type="protein sequence ID" value="ROU16089.1"/>
    <property type="molecule type" value="Genomic_DNA"/>
</dbReference>
<dbReference type="Gene3D" id="1.10.150.870">
    <property type="match status" value="1"/>
</dbReference>
<dbReference type="FunFam" id="3.20.20.140:FF:000028">
    <property type="entry name" value="DNA polymerase III subunit alpha"/>
    <property type="match status" value="1"/>
</dbReference>
<evidence type="ECO:0000313" key="13">
    <source>
        <dbReference type="Proteomes" id="UP000268051"/>
    </source>
</evidence>
<evidence type="ECO:0000256" key="2">
    <source>
        <dbReference type="ARBA" id="ARBA00012417"/>
    </source>
</evidence>
<dbReference type="EMBL" id="JAZKKV010000001">
    <property type="protein sequence ID" value="MEE9655126.1"/>
    <property type="molecule type" value="Genomic_DNA"/>
</dbReference>
<dbReference type="Gene3D" id="1.10.10.1600">
    <property type="entry name" value="Bacterial DNA polymerase III alpha subunit, thumb domain"/>
    <property type="match status" value="1"/>
</dbReference>
<evidence type="ECO:0000256" key="8">
    <source>
        <dbReference type="ARBA" id="ARBA00022932"/>
    </source>
</evidence>
<dbReference type="RefSeq" id="WP_035891973.1">
    <property type="nucleotide sequence ID" value="NZ_AP022665.1"/>
</dbReference>
<dbReference type="InterPro" id="IPR049821">
    <property type="entry name" value="PolIIIA_DnaE1_PHP"/>
</dbReference>
<dbReference type="Pfam" id="PF20914">
    <property type="entry name" value="DNA_pol_IIIA_C"/>
    <property type="match status" value="1"/>
</dbReference>
<dbReference type="OrthoDB" id="9803237at2"/>
<dbReference type="CDD" id="cd04485">
    <property type="entry name" value="DnaE_OBF"/>
    <property type="match status" value="1"/>
</dbReference>
<evidence type="ECO:0000256" key="1">
    <source>
        <dbReference type="ARBA" id="ARBA00004496"/>
    </source>
</evidence>
<evidence type="ECO:0000313" key="14">
    <source>
        <dbReference type="Proteomes" id="UP001331691"/>
    </source>
</evidence>
<comment type="subcellular location">
    <subcellularLocation>
        <location evidence="1">Cytoplasm</location>
    </subcellularLocation>
</comment>
<dbReference type="Proteomes" id="UP001331691">
    <property type="component" value="Unassembled WGS sequence"/>
</dbReference>
<feature type="domain" description="Polymerase/histidinol phosphatase N-terminal" evidence="10">
    <location>
        <begin position="7"/>
        <end position="74"/>
    </location>
</feature>
<proteinExistence type="predicted"/>
<evidence type="ECO:0000313" key="11">
    <source>
        <dbReference type="EMBL" id="MEE9655126.1"/>
    </source>
</evidence>
<organism evidence="12 13">
    <name type="scientific">Kluyvera ascorbata</name>
    <dbReference type="NCBI Taxonomy" id="51288"/>
    <lineage>
        <taxon>Bacteria</taxon>
        <taxon>Pseudomonadati</taxon>
        <taxon>Pseudomonadota</taxon>
        <taxon>Gammaproteobacteria</taxon>
        <taxon>Enterobacterales</taxon>
        <taxon>Enterobacteriaceae</taxon>
        <taxon>Kluyvera</taxon>
    </lineage>
</organism>
<dbReference type="EC" id="2.7.7.7" evidence="2"/>
<dbReference type="InterPro" id="IPR040982">
    <property type="entry name" value="DNA_pol3_finger"/>
</dbReference>
<dbReference type="GO" id="GO:0008408">
    <property type="term" value="F:3'-5' exonuclease activity"/>
    <property type="evidence" value="ECO:0007669"/>
    <property type="project" value="InterPro"/>
</dbReference>
<dbReference type="FunFam" id="2.40.50.140:FF:000106">
    <property type="entry name" value="DNA polymerase III subunit alpha"/>
    <property type="match status" value="1"/>
</dbReference>
<dbReference type="InterPro" id="IPR003141">
    <property type="entry name" value="Pol/His_phosphatase_N"/>
</dbReference>
<dbReference type="SUPFAM" id="SSF89550">
    <property type="entry name" value="PHP domain-like"/>
    <property type="match status" value="1"/>
</dbReference>
<dbReference type="InterPro" id="IPR012340">
    <property type="entry name" value="NA-bd_OB-fold"/>
</dbReference>
<keyword evidence="7" id="KW-0235">DNA replication</keyword>
<dbReference type="InterPro" id="IPR029460">
    <property type="entry name" value="DNAPol_HHH"/>
</dbReference>
<keyword evidence="8" id="KW-0239">DNA-directed DNA polymerase</keyword>
<dbReference type="InterPro" id="IPR004805">
    <property type="entry name" value="DnaE2/DnaE/PolC"/>
</dbReference>
<keyword evidence="5 12" id="KW-0808">Transferase</keyword>
<evidence type="ECO:0000256" key="6">
    <source>
        <dbReference type="ARBA" id="ARBA00022695"/>
    </source>
</evidence>
<dbReference type="Proteomes" id="UP000268051">
    <property type="component" value="Unassembled WGS sequence"/>
</dbReference>
<protein>
    <recommendedName>
        <fullName evidence="3">DNA polymerase III subunit alpha</fullName>
        <ecNumber evidence="2">2.7.7.7</ecNumber>
    </recommendedName>
</protein>
<dbReference type="Pfam" id="PF14579">
    <property type="entry name" value="HHH_6"/>
    <property type="match status" value="1"/>
</dbReference>
<reference evidence="12 13" key="1">
    <citation type="submission" date="2018-10" db="EMBL/GenBank/DDBJ databases">
        <title>Horizontal transference of carbapenem resistance between Klebsiella pneumoniae and Kluyvera ascorbata during abdominal infection: a case report.</title>
        <authorList>
            <person name="Raro O.H.F."/>
            <person name="Lima-Morales D."/>
            <person name="Barth A.L."/>
            <person name="Paim T.G.S."/>
            <person name="Mott M.P."/>
            <person name="Riche C.V.W."/>
            <person name="Teixeira U.F."/>
            <person name="Waechter F."/>
            <person name="Dias C.A.G."/>
        </authorList>
    </citation>
    <scope>NUCLEOTIDE SEQUENCE [LARGE SCALE GENOMIC DNA]</scope>
    <source>
        <strain evidence="12 13">OT2</strain>
    </source>
</reference>
<dbReference type="Gene3D" id="3.20.20.140">
    <property type="entry name" value="Metal-dependent hydrolases"/>
    <property type="match status" value="1"/>
</dbReference>
<dbReference type="AlphaFoldDB" id="A0A378GRK5"/>
<comment type="catalytic activity">
    <reaction evidence="9">
        <text>DNA(n) + a 2'-deoxyribonucleoside 5'-triphosphate = DNA(n+1) + diphosphate</text>
        <dbReference type="Rhea" id="RHEA:22508"/>
        <dbReference type="Rhea" id="RHEA-COMP:17339"/>
        <dbReference type="Rhea" id="RHEA-COMP:17340"/>
        <dbReference type="ChEBI" id="CHEBI:33019"/>
        <dbReference type="ChEBI" id="CHEBI:61560"/>
        <dbReference type="ChEBI" id="CHEBI:173112"/>
        <dbReference type="EC" id="2.7.7.7"/>
    </reaction>
</comment>
<dbReference type="FunFam" id="1.10.10.1600:FF:000001">
    <property type="entry name" value="DNA polymerase III subunit alpha"/>
    <property type="match status" value="1"/>
</dbReference>
<dbReference type="InterPro" id="IPR041931">
    <property type="entry name" value="DNA_pol3_alpha_thumb_dom"/>
</dbReference>
<evidence type="ECO:0000313" key="12">
    <source>
        <dbReference type="EMBL" id="ROU16089.1"/>
    </source>
</evidence>
<dbReference type="Pfam" id="PF17657">
    <property type="entry name" value="DNA_pol3_finger"/>
    <property type="match status" value="1"/>
</dbReference>
<dbReference type="Gene3D" id="2.40.50.140">
    <property type="entry name" value="Nucleic acid-binding proteins"/>
    <property type="match status" value="1"/>
</dbReference>
<dbReference type="CDD" id="cd07433">
    <property type="entry name" value="PHP_PolIIIA_DnaE1"/>
    <property type="match status" value="1"/>
</dbReference>
<dbReference type="Pfam" id="PF02811">
    <property type="entry name" value="PHP"/>
    <property type="match status" value="1"/>
</dbReference>
<keyword evidence="14" id="KW-1185">Reference proteome</keyword>
<dbReference type="GO" id="GO:0006260">
    <property type="term" value="P:DNA replication"/>
    <property type="evidence" value="ECO:0007669"/>
    <property type="project" value="UniProtKB-KW"/>
</dbReference>
<gene>
    <name evidence="11" type="primary">dnaE</name>
    <name evidence="12" type="ORF">EB837_07200</name>
    <name evidence="11" type="ORF">V4836_13405</name>
</gene>
<dbReference type="InterPro" id="IPR011708">
    <property type="entry name" value="DNA_pol3_alpha_NTPase_dom"/>
</dbReference>
<dbReference type="GeneID" id="85163659"/>
<name>A0A378GRK5_9ENTR</name>
<dbReference type="FunFam" id="1.10.150.870:FF:000001">
    <property type="entry name" value="DNA polymerase III subunit alpha"/>
    <property type="match status" value="1"/>
</dbReference>
<evidence type="ECO:0000256" key="5">
    <source>
        <dbReference type="ARBA" id="ARBA00022679"/>
    </source>
</evidence>
<dbReference type="InterPro" id="IPR048472">
    <property type="entry name" value="DNA_pol_IIIA_C"/>
</dbReference>
<dbReference type="SMART" id="SM00481">
    <property type="entry name" value="POLIIIAc"/>
    <property type="match status" value="1"/>
</dbReference>
<keyword evidence="6 12" id="KW-0548">Nucleotidyltransferase</keyword>
<dbReference type="GO" id="GO:0003676">
    <property type="term" value="F:nucleic acid binding"/>
    <property type="evidence" value="ECO:0007669"/>
    <property type="project" value="InterPro"/>
</dbReference>
<dbReference type="InterPro" id="IPR016195">
    <property type="entry name" value="Pol/histidinol_Pase-like"/>
</dbReference>
<dbReference type="PANTHER" id="PTHR32294:SF0">
    <property type="entry name" value="DNA POLYMERASE III SUBUNIT ALPHA"/>
    <property type="match status" value="1"/>
</dbReference>
<evidence type="ECO:0000256" key="9">
    <source>
        <dbReference type="ARBA" id="ARBA00049244"/>
    </source>
</evidence>
<evidence type="ECO:0000259" key="10">
    <source>
        <dbReference type="SMART" id="SM00481"/>
    </source>
</evidence>
<dbReference type="NCBIfam" id="TIGR00594">
    <property type="entry name" value="polc"/>
    <property type="match status" value="1"/>
</dbReference>
<dbReference type="PANTHER" id="PTHR32294">
    <property type="entry name" value="DNA POLYMERASE III SUBUNIT ALPHA"/>
    <property type="match status" value="1"/>
</dbReference>
<reference evidence="11 14" key="2">
    <citation type="submission" date="2023-10" db="EMBL/GenBank/DDBJ databases">
        <title>Wastewater isolates of ESBL- and carbapenemase-producing Gram-negative bacteria from New Zealand.</title>
        <authorList>
            <person name="Straub C."/>
            <person name="Weaver L."/>
            <person name="Cornelius A."/>
            <person name="Mcgill E."/>
            <person name="Dyet K."/>
            <person name="White L."/>
            <person name="Pattis I."/>
        </authorList>
    </citation>
    <scope>NUCLEOTIDE SEQUENCE [LARGE SCALE GENOMIC DNA]</scope>
    <source>
        <strain evidence="11 14">ESBL09</strain>
    </source>
</reference>
<evidence type="ECO:0000256" key="4">
    <source>
        <dbReference type="ARBA" id="ARBA00022490"/>
    </source>
</evidence>
<dbReference type="InterPro" id="IPR004013">
    <property type="entry name" value="PHP_dom"/>
</dbReference>